<dbReference type="AlphaFoldDB" id="A0AAE3R0W7"/>
<organism evidence="1 2">
    <name type="scientific">Xanthocytophaga agilis</name>
    <dbReference type="NCBI Taxonomy" id="3048010"/>
    <lineage>
        <taxon>Bacteria</taxon>
        <taxon>Pseudomonadati</taxon>
        <taxon>Bacteroidota</taxon>
        <taxon>Cytophagia</taxon>
        <taxon>Cytophagales</taxon>
        <taxon>Rhodocytophagaceae</taxon>
        <taxon>Xanthocytophaga</taxon>
    </lineage>
</organism>
<keyword evidence="2" id="KW-1185">Reference proteome</keyword>
<evidence type="ECO:0000313" key="1">
    <source>
        <dbReference type="EMBL" id="MDJ1499390.1"/>
    </source>
</evidence>
<evidence type="ECO:0000313" key="2">
    <source>
        <dbReference type="Proteomes" id="UP001232063"/>
    </source>
</evidence>
<name>A0AAE3R0W7_9BACT</name>
<comment type="caution">
    <text evidence="1">The sequence shown here is derived from an EMBL/GenBank/DDBJ whole genome shotgun (WGS) entry which is preliminary data.</text>
</comment>
<protein>
    <submittedName>
        <fullName evidence="1">Uncharacterized protein</fullName>
    </submittedName>
</protein>
<sequence>MKYTLIYHDLLGHFDISMNEHALMSLIDNFSAQTGWCYASKVELGKALRLTSRWVFDAITRLEGKGLVEINAESRFLRACPVWKKAIHQCQNQLPLSETVQGSEEWIQAIQQKKRRAVQYKHRQAMQDAHNHDANQEDSEGYAENAQQPINTFPSTAEKTSTVVNSFPMQQEENSVSGMDYSMNEFHNLYEETSPLPVNNFRSGYEENSHQDMKTIPFAYEQNAHYNNIYSNRNNNKYKNKNNNNTITEKSACAQSFQFSNEQEIFKNEQAGEKLENFLKSEEQNQPVVEAAIVTPPQVAPAPSPKKAAQIENAMQNVHSLKTDSKATPVDPCLVPCREVYLLYFGAYKWVYGRDDKFLKQVLEQIRYKIAVQWQQPTMNLAEIPDESVIHSFQSLLEMIPTWYRDNGYTAPNDLNRFFEKYYAAIKSGNGGGARSSFAPPRDQDEEYLRLMRLCRD</sequence>
<proteinExistence type="predicted"/>
<gene>
    <name evidence="1" type="ORF">QNI22_01965</name>
</gene>
<dbReference type="RefSeq" id="WP_314508909.1">
    <property type="nucleotide sequence ID" value="NZ_JASJOU010000001.1"/>
</dbReference>
<accession>A0AAE3R0W7</accession>
<reference evidence="1" key="1">
    <citation type="submission" date="2023-05" db="EMBL/GenBank/DDBJ databases">
        <authorList>
            <person name="Zhang X."/>
        </authorList>
    </citation>
    <scope>NUCLEOTIDE SEQUENCE</scope>
    <source>
        <strain evidence="1">BD1B2-1</strain>
    </source>
</reference>
<dbReference type="Proteomes" id="UP001232063">
    <property type="component" value="Unassembled WGS sequence"/>
</dbReference>
<dbReference type="EMBL" id="JASJOU010000001">
    <property type="protein sequence ID" value="MDJ1499390.1"/>
    <property type="molecule type" value="Genomic_DNA"/>
</dbReference>